<organism evidence="2">
    <name type="scientific">Naegleria gruberi</name>
    <name type="common">Amoeba</name>
    <dbReference type="NCBI Taxonomy" id="5762"/>
    <lineage>
        <taxon>Eukaryota</taxon>
        <taxon>Discoba</taxon>
        <taxon>Heterolobosea</taxon>
        <taxon>Tetramitia</taxon>
        <taxon>Eutetramitia</taxon>
        <taxon>Vahlkampfiidae</taxon>
        <taxon>Naegleria</taxon>
    </lineage>
</organism>
<keyword evidence="2" id="KW-1185">Reference proteome</keyword>
<dbReference type="SUPFAM" id="SSF52949">
    <property type="entry name" value="Macro domain-like"/>
    <property type="match status" value="1"/>
</dbReference>
<dbReference type="Gene3D" id="3.40.220.10">
    <property type="entry name" value="Leucine Aminopeptidase, subunit E, domain 1"/>
    <property type="match status" value="1"/>
</dbReference>
<protein>
    <recommendedName>
        <fullName evidence="3">Microbial-type PARG catalytic domain-containing protein</fullName>
    </recommendedName>
</protein>
<dbReference type="Proteomes" id="UP000006671">
    <property type="component" value="Unassembled WGS sequence"/>
</dbReference>
<dbReference type="RefSeq" id="XP_002675827.1">
    <property type="nucleotide sequence ID" value="XM_002675781.1"/>
</dbReference>
<sequence>MINSTLPKLRNDYPAEFPSGLKQFKTIIHQQESDQENNKIKTIINEKLYLKLVEDQTCLNWLNDIQPCESSLSVEEILKKYREAFHRIGSRSFDLHGEEFQNFCLRVTNRMSRENVRKLSYSKSHADKRLLRGRVYAIGSRVDVAWDGTMNLSEEQVEEKRSQLIDHLSSLTLYDWFCPELKPEAPLLIDELLDSNLLKTRSLRMGTQEVVELVSKELNDSSKKVAWVNFANAHNVCGTYCVDYGGSQEEEVATNCDGAALLGTVGKLIDTGMKSFVRGRWVSYKKGLHLPPGGNYFTKTKFVTGSEPVDCYMIAAAFADFRPFVPFFTPYSERNYFYSWYGYGNITNEKELEQRLILDIEGVLKTCADQNIHTLVTGASGCGAFLHDPFREAKLWRKCLKKYENSCLKQVIFAVFDLEESPNWAAFSEAFNQ</sequence>
<dbReference type="InParanoid" id="D2VJS4"/>
<dbReference type="VEuPathDB" id="AmoebaDB:NAEGRDRAFT_58416"/>
<dbReference type="EMBL" id="GG738876">
    <property type="protein sequence ID" value="EFC43083.1"/>
    <property type="molecule type" value="Genomic_DNA"/>
</dbReference>
<dbReference type="GeneID" id="8853149"/>
<dbReference type="InterPro" id="IPR043472">
    <property type="entry name" value="Macro_dom-like"/>
</dbReference>
<proteinExistence type="predicted"/>
<evidence type="ECO:0000313" key="2">
    <source>
        <dbReference type="Proteomes" id="UP000006671"/>
    </source>
</evidence>
<dbReference type="PANTHER" id="PTHR35596">
    <property type="entry name" value="DUF2263 DOMAIN-CONTAINING PROTEIN"/>
    <property type="match status" value="1"/>
</dbReference>
<name>D2VJS4_NAEGR</name>
<reference evidence="1 2" key="1">
    <citation type="journal article" date="2010" name="Cell">
        <title>The genome of Naegleria gruberi illuminates early eukaryotic versatility.</title>
        <authorList>
            <person name="Fritz-Laylin L.K."/>
            <person name="Prochnik S.E."/>
            <person name="Ginger M.L."/>
            <person name="Dacks J.B."/>
            <person name="Carpenter M.L."/>
            <person name="Field M.C."/>
            <person name="Kuo A."/>
            <person name="Paredez A."/>
            <person name="Chapman J."/>
            <person name="Pham J."/>
            <person name="Shu S."/>
            <person name="Neupane R."/>
            <person name="Cipriano M."/>
            <person name="Mancuso J."/>
            <person name="Tu H."/>
            <person name="Salamov A."/>
            <person name="Lindquist E."/>
            <person name="Shapiro H."/>
            <person name="Lucas S."/>
            <person name="Grigoriev I.V."/>
            <person name="Cande W.Z."/>
            <person name="Fulton C."/>
            <person name="Rokhsar D.S."/>
            <person name="Dawson S.C."/>
        </authorList>
    </citation>
    <scope>NUCLEOTIDE SEQUENCE [LARGE SCALE GENOMIC DNA]</scope>
    <source>
        <strain evidence="1 2">NEG-M</strain>
    </source>
</reference>
<dbReference type="OrthoDB" id="9972080at2759"/>
<dbReference type="PANTHER" id="PTHR35596:SF1">
    <property type="entry name" value="MICROBIAL-TYPE PARG CATALYTIC DOMAIN-CONTAINING PROTEIN"/>
    <property type="match status" value="1"/>
</dbReference>
<dbReference type="AlphaFoldDB" id="D2VJS4"/>
<evidence type="ECO:0000313" key="1">
    <source>
        <dbReference type="EMBL" id="EFC43083.1"/>
    </source>
</evidence>
<dbReference type="KEGG" id="ngr:NAEGRDRAFT_58416"/>
<evidence type="ECO:0008006" key="3">
    <source>
        <dbReference type="Google" id="ProtNLM"/>
    </source>
</evidence>
<accession>D2VJS4</accession>
<gene>
    <name evidence="1" type="ORF">NAEGRDRAFT_58416</name>
</gene>